<accession>A0A6J6A1D8</accession>
<reference evidence="1" key="1">
    <citation type="submission" date="2020-05" db="EMBL/GenBank/DDBJ databases">
        <authorList>
            <person name="Chiriac C."/>
            <person name="Salcher M."/>
            <person name="Ghai R."/>
            <person name="Kavagutti S V."/>
        </authorList>
    </citation>
    <scope>NUCLEOTIDE SEQUENCE</scope>
</reference>
<protein>
    <submittedName>
        <fullName evidence="1">Unannotated protein</fullName>
    </submittedName>
</protein>
<dbReference type="InterPro" id="IPR027417">
    <property type="entry name" value="P-loop_NTPase"/>
</dbReference>
<dbReference type="Gene3D" id="3.40.50.300">
    <property type="entry name" value="P-loop containing nucleotide triphosphate hydrolases"/>
    <property type="match status" value="1"/>
</dbReference>
<proteinExistence type="predicted"/>
<gene>
    <name evidence="1" type="ORF">UFOPK3547_01752</name>
</gene>
<name>A0A6J6A1D8_9ZZZZ</name>
<evidence type="ECO:0000313" key="1">
    <source>
        <dbReference type="EMBL" id="CAB4347598.1"/>
    </source>
</evidence>
<dbReference type="AlphaFoldDB" id="A0A6J6A1D8"/>
<dbReference type="EMBL" id="CAESAN010000224">
    <property type="protein sequence ID" value="CAB4347598.1"/>
    <property type="molecule type" value="Genomic_DNA"/>
</dbReference>
<sequence>MKARLVIYPGLGKTGTTALQVLLRCSPAELAALGYEYAGDMLAGDSETIGSGNADKLARLLGKANPPLARIEELANLIIPETGNAIIASELLSHLDEQQWQRFAQLDRVAERRTTVVVAIRNLYPSAWSAYNQDIKRGGYFGEFSDWARSMFDTSGSMFGQLAAMRSVFGADEVTVLHFESSRSNLIETLLTAAEIPLDGLDLSLAGSTAVPHNRSLTDGERAVMRAVNRSFGSKYSTALSDLLLRHTPPDRPELLLDAEALDFLDRNFGAQYAQASTDCFGDDQVLGICSAEIRERFADGSLDAHREPPRESTGAALATLLRKERRNLPNRTIRRFLKGLRKQLRASGRIDQGHAEEAAT</sequence>
<organism evidence="1">
    <name type="scientific">freshwater metagenome</name>
    <dbReference type="NCBI Taxonomy" id="449393"/>
    <lineage>
        <taxon>unclassified sequences</taxon>
        <taxon>metagenomes</taxon>
        <taxon>ecological metagenomes</taxon>
    </lineage>
</organism>
<dbReference type="SUPFAM" id="SSF52540">
    <property type="entry name" value="P-loop containing nucleoside triphosphate hydrolases"/>
    <property type="match status" value="1"/>
</dbReference>